<evidence type="ECO:0000256" key="9">
    <source>
        <dbReference type="SAM" id="MobiDB-lite"/>
    </source>
</evidence>
<dbReference type="InterPro" id="IPR006289">
    <property type="entry name" value="TFSII"/>
</dbReference>
<dbReference type="EMBL" id="JAPDRL010000004">
    <property type="protein sequence ID" value="KAJ9669054.1"/>
    <property type="molecule type" value="Genomic_DNA"/>
</dbReference>
<keyword evidence="13" id="KW-0251">Elongation factor</keyword>
<dbReference type="Pfam" id="PF07500">
    <property type="entry name" value="TFIIS_M"/>
    <property type="match status" value="1"/>
</dbReference>
<dbReference type="SMART" id="SM00440">
    <property type="entry name" value="ZnF_C2C2"/>
    <property type="match status" value="1"/>
</dbReference>
<dbReference type="PROSITE" id="PS00466">
    <property type="entry name" value="ZF_TFIIS_1"/>
    <property type="match status" value="1"/>
</dbReference>
<reference evidence="13" key="1">
    <citation type="submission" date="2022-10" db="EMBL/GenBank/DDBJ databases">
        <title>Culturing micro-colonial fungi from biological soil crusts in the Mojave desert and describing Neophaeococcomyces mojavensis, and introducing the new genera and species Taxawa tesnikishii.</title>
        <authorList>
            <person name="Kurbessoian T."/>
            <person name="Stajich J.E."/>
        </authorList>
    </citation>
    <scope>NUCLEOTIDE SEQUENCE</scope>
    <source>
        <strain evidence="13">TK_1</strain>
    </source>
</reference>
<dbReference type="PIRSF" id="PIRSF006704">
    <property type="entry name" value="TF_IIS"/>
    <property type="match status" value="1"/>
</dbReference>
<keyword evidence="3 6" id="KW-0863">Zinc-finger</keyword>
<proteinExistence type="inferred from homology"/>
<comment type="subcellular location">
    <subcellularLocation>
        <location evidence="1 7 8">Nucleus</location>
    </subcellularLocation>
</comment>
<comment type="function">
    <text evidence="8">Necessary for efficient RNA polymerase II transcription elongation past template-encoded arresting sites.</text>
</comment>
<dbReference type="InterPro" id="IPR001222">
    <property type="entry name" value="Znf_TFIIS"/>
</dbReference>
<dbReference type="Gene3D" id="1.10.472.30">
    <property type="entry name" value="Transcription elongation factor S-II, central domain"/>
    <property type="match status" value="1"/>
</dbReference>
<keyword evidence="8" id="KW-0238">DNA-binding</keyword>
<evidence type="ECO:0000256" key="8">
    <source>
        <dbReference type="RuleBase" id="RU368078"/>
    </source>
</evidence>
<dbReference type="SMART" id="SM00510">
    <property type="entry name" value="TFS2M"/>
    <property type="match status" value="1"/>
</dbReference>
<evidence type="ECO:0000256" key="6">
    <source>
        <dbReference type="PROSITE-ProRule" id="PRU00472"/>
    </source>
</evidence>
<dbReference type="SUPFAM" id="SSF47676">
    <property type="entry name" value="Conserved domain common to transcription factors TFIIS, elongin A, CRSP70"/>
    <property type="match status" value="1"/>
</dbReference>
<keyword evidence="2 8" id="KW-0479">Metal-binding</keyword>
<dbReference type="InterPro" id="IPR035441">
    <property type="entry name" value="TFIIS/LEDGF_dom_sf"/>
</dbReference>
<dbReference type="PROSITE" id="PS51133">
    <property type="entry name" value="ZF_TFIIS_2"/>
    <property type="match status" value="1"/>
</dbReference>
<dbReference type="Pfam" id="PF01096">
    <property type="entry name" value="Zn_ribbon_TFIIS"/>
    <property type="match status" value="1"/>
</dbReference>
<dbReference type="GO" id="GO:0003746">
    <property type="term" value="F:translation elongation factor activity"/>
    <property type="evidence" value="ECO:0007669"/>
    <property type="project" value="UniProtKB-KW"/>
</dbReference>
<dbReference type="SMART" id="SM00509">
    <property type="entry name" value="TFS2N"/>
    <property type="match status" value="1"/>
</dbReference>
<accession>A0ABQ9P381</accession>
<dbReference type="SUPFAM" id="SSF57783">
    <property type="entry name" value="Zinc beta-ribbon"/>
    <property type="match status" value="1"/>
</dbReference>
<keyword evidence="5 7" id="KW-0539">Nucleus</keyword>
<evidence type="ECO:0000256" key="1">
    <source>
        <dbReference type="ARBA" id="ARBA00004123"/>
    </source>
</evidence>
<dbReference type="PROSITE" id="PS51321">
    <property type="entry name" value="TFIIS_CENTRAL"/>
    <property type="match status" value="1"/>
</dbReference>
<organism evidence="13 14">
    <name type="scientific">Coniosporium apollinis</name>
    <dbReference type="NCBI Taxonomy" id="61459"/>
    <lineage>
        <taxon>Eukaryota</taxon>
        <taxon>Fungi</taxon>
        <taxon>Dikarya</taxon>
        <taxon>Ascomycota</taxon>
        <taxon>Pezizomycotina</taxon>
        <taxon>Dothideomycetes</taxon>
        <taxon>Dothideomycetes incertae sedis</taxon>
        <taxon>Coniosporium</taxon>
    </lineage>
</organism>
<evidence type="ECO:0000259" key="10">
    <source>
        <dbReference type="PROSITE" id="PS51133"/>
    </source>
</evidence>
<dbReference type="InterPro" id="IPR036575">
    <property type="entry name" value="TFIIS_cen_dom_sf"/>
</dbReference>
<name>A0ABQ9P381_9PEZI</name>
<sequence length="304" mass="33183">MDTKEVTVRAQALSKALQADEPAANISNLLDELRKGVKATEDLLRTTKIGVIVNRTKQHKDPAVARKGSELVSKWKQDVRKGGSGTGSSTPRSNANGTASPAPGAAPSPKPAALVKPKSKLSVPPSERNSKTDKVDTSLTGEAARDGCIKLMYDGLAHMSEESPDDVLRMARSVELAAYNAHNHTTSADYKTKMRSLYQNLKNKSNPQLRQRVLSGEITPDRFVVLTHEELKSESRKKEDAALERENLNKAMVAQVERSISASLTCGKCGQKKVSYSQAQTRSADEPMTTFCECTNCGHRWKFS</sequence>
<feature type="domain" description="TFIIS-type" evidence="10">
    <location>
        <begin position="262"/>
        <end position="302"/>
    </location>
</feature>
<keyword evidence="8" id="KW-0804">Transcription</keyword>
<evidence type="ECO:0000256" key="5">
    <source>
        <dbReference type="ARBA" id="ARBA00023242"/>
    </source>
</evidence>
<dbReference type="CDD" id="cd13749">
    <property type="entry name" value="Zn-ribbon_TFIIS"/>
    <property type="match status" value="1"/>
</dbReference>
<dbReference type="Gene3D" id="1.20.930.10">
    <property type="entry name" value="Conserved domain common to transcription factors TFIIS, elongin A, CRSP70"/>
    <property type="match status" value="1"/>
</dbReference>
<dbReference type="Proteomes" id="UP001172684">
    <property type="component" value="Unassembled WGS sequence"/>
</dbReference>
<feature type="domain" description="TFIIS central" evidence="12">
    <location>
        <begin position="144"/>
        <end position="259"/>
    </location>
</feature>
<dbReference type="InterPro" id="IPR003617">
    <property type="entry name" value="TFIIS/CRSP70_N_sub"/>
</dbReference>
<evidence type="ECO:0000313" key="14">
    <source>
        <dbReference type="Proteomes" id="UP001172684"/>
    </source>
</evidence>
<dbReference type="SUPFAM" id="SSF46942">
    <property type="entry name" value="Elongation factor TFIIS domain 2"/>
    <property type="match status" value="1"/>
</dbReference>
<evidence type="ECO:0000256" key="3">
    <source>
        <dbReference type="ARBA" id="ARBA00022771"/>
    </source>
</evidence>
<dbReference type="InterPro" id="IPR003618">
    <property type="entry name" value="TFIIS_cen_dom"/>
</dbReference>
<evidence type="ECO:0000256" key="7">
    <source>
        <dbReference type="PROSITE-ProRule" id="PRU00649"/>
    </source>
</evidence>
<dbReference type="InterPro" id="IPR035100">
    <property type="entry name" value="TF_IIS-typ"/>
</dbReference>
<dbReference type="Pfam" id="PF08711">
    <property type="entry name" value="Med26"/>
    <property type="match status" value="1"/>
</dbReference>
<keyword evidence="14" id="KW-1185">Reference proteome</keyword>
<protein>
    <recommendedName>
        <fullName evidence="8">Transcription elongation factor</fullName>
    </recommendedName>
</protein>
<dbReference type="InterPro" id="IPR017923">
    <property type="entry name" value="TFIIS_N"/>
</dbReference>
<feature type="domain" description="TFIIS N-terminal" evidence="11">
    <location>
        <begin position="5"/>
        <end position="82"/>
    </location>
</feature>
<comment type="caution">
    <text evidence="13">The sequence shown here is derived from an EMBL/GenBank/DDBJ whole genome shotgun (WGS) entry which is preliminary data.</text>
</comment>
<dbReference type="PROSITE" id="PS51319">
    <property type="entry name" value="TFIIS_N"/>
    <property type="match status" value="1"/>
</dbReference>
<evidence type="ECO:0000313" key="13">
    <source>
        <dbReference type="EMBL" id="KAJ9669054.1"/>
    </source>
</evidence>
<dbReference type="PANTHER" id="PTHR11477:SF0">
    <property type="entry name" value="IP08861P-RELATED"/>
    <property type="match status" value="1"/>
</dbReference>
<feature type="region of interest" description="Disordered" evidence="9">
    <location>
        <begin position="74"/>
        <end position="139"/>
    </location>
</feature>
<gene>
    <name evidence="13" type="primary">tfs1</name>
    <name evidence="13" type="ORF">H2201_000880</name>
</gene>
<evidence type="ECO:0000256" key="4">
    <source>
        <dbReference type="ARBA" id="ARBA00022833"/>
    </source>
</evidence>
<evidence type="ECO:0000259" key="11">
    <source>
        <dbReference type="PROSITE" id="PS51319"/>
    </source>
</evidence>
<feature type="compositionally biased region" description="Low complexity" evidence="9">
    <location>
        <begin position="87"/>
        <end position="103"/>
    </location>
</feature>
<evidence type="ECO:0000259" key="12">
    <source>
        <dbReference type="PROSITE" id="PS51321"/>
    </source>
</evidence>
<keyword evidence="13" id="KW-0648">Protein biosynthesis</keyword>
<keyword evidence="4 8" id="KW-0862">Zinc</keyword>
<comment type="similarity">
    <text evidence="8">Belongs to the TFS-II family.</text>
</comment>
<keyword evidence="8" id="KW-0805">Transcription regulation</keyword>
<evidence type="ECO:0000256" key="2">
    <source>
        <dbReference type="ARBA" id="ARBA00022723"/>
    </source>
</evidence>
<dbReference type="Gene3D" id="2.20.25.10">
    <property type="match status" value="1"/>
</dbReference>
<dbReference type="PANTHER" id="PTHR11477">
    <property type="entry name" value="TRANSCRIPTION FACTOR S-II ZINC FINGER DOMAIN-CONTAINING PROTEIN"/>
    <property type="match status" value="1"/>
</dbReference>
<dbReference type="NCBIfam" id="TIGR01385">
    <property type="entry name" value="TFSII"/>
    <property type="match status" value="1"/>
</dbReference>